<keyword evidence="3" id="KW-1185">Reference proteome</keyword>
<name>A0A9D3XUJ5_9SAUR</name>
<sequence>MKALSEAQGLVWAFYFGEHFTLSGERSFANELGLFQFLNKVPSASTRNQWHWNTFNSGGAESQPPYPCLTPSPPQSWDQEQGHVSPRRGTQTRARGARLGAGTGTGEEPWSWQPRPRVWGRERSSV</sequence>
<feature type="region of interest" description="Disordered" evidence="1">
    <location>
        <begin position="52"/>
        <end position="126"/>
    </location>
</feature>
<reference evidence="2" key="1">
    <citation type="submission" date="2021-09" db="EMBL/GenBank/DDBJ databases">
        <title>The genome of Mauremys mutica provides insights into the evolution of semi-aquatic lifestyle.</title>
        <authorList>
            <person name="Gong S."/>
            <person name="Gao Y."/>
        </authorList>
    </citation>
    <scope>NUCLEOTIDE SEQUENCE</scope>
    <source>
        <strain evidence="2">MM-2020</strain>
        <tissue evidence="2">Muscle</tissue>
    </source>
</reference>
<evidence type="ECO:0000256" key="1">
    <source>
        <dbReference type="SAM" id="MobiDB-lite"/>
    </source>
</evidence>
<dbReference type="EMBL" id="JAHDVG010000463">
    <property type="protein sequence ID" value="KAH1186461.1"/>
    <property type="molecule type" value="Genomic_DNA"/>
</dbReference>
<evidence type="ECO:0000313" key="2">
    <source>
        <dbReference type="EMBL" id="KAH1186461.1"/>
    </source>
</evidence>
<organism evidence="2 3">
    <name type="scientific">Mauremys mutica</name>
    <name type="common">yellowpond turtle</name>
    <dbReference type="NCBI Taxonomy" id="74926"/>
    <lineage>
        <taxon>Eukaryota</taxon>
        <taxon>Metazoa</taxon>
        <taxon>Chordata</taxon>
        <taxon>Craniata</taxon>
        <taxon>Vertebrata</taxon>
        <taxon>Euteleostomi</taxon>
        <taxon>Archelosauria</taxon>
        <taxon>Testudinata</taxon>
        <taxon>Testudines</taxon>
        <taxon>Cryptodira</taxon>
        <taxon>Durocryptodira</taxon>
        <taxon>Testudinoidea</taxon>
        <taxon>Geoemydidae</taxon>
        <taxon>Geoemydinae</taxon>
        <taxon>Mauremys</taxon>
    </lineage>
</organism>
<accession>A0A9D3XUJ5</accession>
<feature type="compositionally biased region" description="Pro residues" evidence="1">
    <location>
        <begin position="64"/>
        <end position="74"/>
    </location>
</feature>
<dbReference type="AlphaFoldDB" id="A0A9D3XUJ5"/>
<evidence type="ECO:0000313" key="3">
    <source>
        <dbReference type="Proteomes" id="UP000827986"/>
    </source>
</evidence>
<proteinExistence type="predicted"/>
<dbReference type="Proteomes" id="UP000827986">
    <property type="component" value="Unassembled WGS sequence"/>
</dbReference>
<feature type="compositionally biased region" description="Low complexity" evidence="1">
    <location>
        <begin position="87"/>
        <end position="98"/>
    </location>
</feature>
<gene>
    <name evidence="2" type="ORF">KIL84_019210</name>
</gene>
<protein>
    <submittedName>
        <fullName evidence="2">Uncharacterized protein</fullName>
    </submittedName>
</protein>
<comment type="caution">
    <text evidence="2">The sequence shown here is derived from an EMBL/GenBank/DDBJ whole genome shotgun (WGS) entry which is preliminary data.</text>
</comment>